<keyword evidence="1" id="KW-0812">Transmembrane</keyword>
<dbReference type="Pfam" id="PF06580">
    <property type="entry name" value="His_kinase"/>
    <property type="match status" value="1"/>
</dbReference>
<dbReference type="EMBL" id="JAFMYW010000005">
    <property type="protein sequence ID" value="MBO0950577.1"/>
    <property type="molecule type" value="Genomic_DNA"/>
</dbReference>
<feature type="domain" description="Signal transduction histidine kinase internal region" evidence="2">
    <location>
        <begin position="157"/>
        <end position="235"/>
    </location>
</feature>
<dbReference type="Gene3D" id="3.30.565.10">
    <property type="entry name" value="Histidine kinase-like ATPase, C-terminal domain"/>
    <property type="match status" value="1"/>
</dbReference>
<dbReference type="PANTHER" id="PTHR34220">
    <property type="entry name" value="SENSOR HISTIDINE KINASE YPDA"/>
    <property type="match status" value="1"/>
</dbReference>
<gene>
    <name evidence="3" type="ORF">J2I46_18420</name>
</gene>
<keyword evidence="1" id="KW-0472">Membrane</keyword>
<dbReference type="Proteomes" id="UP000664628">
    <property type="component" value="Unassembled WGS sequence"/>
</dbReference>
<evidence type="ECO:0000259" key="2">
    <source>
        <dbReference type="Pfam" id="PF06580"/>
    </source>
</evidence>
<keyword evidence="1" id="KW-1133">Transmembrane helix</keyword>
<feature type="transmembrane region" description="Helical" evidence="1">
    <location>
        <begin position="74"/>
        <end position="92"/>
    </location>
</feature>
<keyword evidence="4" id="KW-1185">Reference proteome</keyword>
<dbReference type="InterPro" id="IPR050640">
    <property type="entry name" value="Bact_2-comp_sensor_kinase"/>
</dbReference>
<evidence type="ECO:0000313" key="3">
    <source>
        <dbReference type="EMBL" id="MBO0950577.1"/>
    </source>
</evidence>
<keyword evidence="3" id="KW-0418">Kinase</keyword>
<comment type="caution">
    <text evidence="3">The sequence shown here is derived from an EMBL/GenBank/DDBJ whole genome shotgun (WGS) entry which is preliminary data.</text>
</comment>
<protein>
    <submittedName>
        <fullName evidence="3">Histidine kinase</fullName>
    </submittedName>
</protein>
<sequence>MNRKNWYQLHRLGWSIYLGYELIGDWLLSPYPLRSSLLSSTQVALRLLEFYCCYWLVFPQLLRSEPLLIRLVKLLSALLGIMALYMGLRYGLEQGLYPRLFGFGNYNPNTTLSYYVSDNLYFASPAIAVSWLTWTIERTIQREEETQQLRHQMRTAEEAFLRAQIAPHFLFNTLNYLYVLAYPVSKPLASAILKLSELMRYTLAASSASQVVLRQEVAYLQDYLDLYRLRFPGRFFVNFIVEGELRDQQVAALLLIPFVENAIKHGVIDQARYPVQITLTIRRDDLVLSVDNTIGNQQKETTSGIGITNVRRRLELLYPGRYELVINQTPAQFNTYLLVPIH</sequence>
<dbReference type="PANTHER" id="PTHR34220:SF7">
    <property type="entry name" value="SENSOR HISTIDINE KINASE YPDA"/>
    <property type="match status" value="1"/>
</dbReference>
<dbReference type="InterPro" id="IPR010559">
    <property type="entry name" value="Sig_transdc_His_kin_internal"/>
</dbReference>
<accession>A0ABS3JKQ6</accession>
<evidence type="ECO:0000313" key="4">
    <source>
        <dbReference type="Proteomes" id="UP000664628"/>
    </source>
</evidence>
<organism evidence="3 4">
    <name type="scientific">Fibrella forsythiae</name>
    <dbReference type="NCBI Taxonomy" id="2817061"/>
    <lineage>
        <taxon>Bacteria</taxon>
        <taxon>Pseudomonadati</taxon>
        <taxon>Bacteroidota</taxon>
        <taxon>Cytophagia</taxon>
        <taxon>Cytophagales</taxon>
        <taxon>Spirosomataceae</taxon>
        <taxon>Fibrella</taxon>
    </lineage>
</organism>
<dbReference type="InterPro" id="IPR036890">
    <property type="entry name" value="HATPase_C_sf"/>
</dbReference>
<reference evidence="3 4" key="1">
    <citation type="submission" date="2021-03" db="EMBL/GenBank/DDBJ databases">
        <title>Fibrella sp. HMF5405 genome sequencing and assembly.</title>
        <authorList>
            <person name="Kang H."/>
            <person name="Kim H."/>
            <person name="Bae S."/>
            <person name="Joh K."/>
        </authorList>
    </citation>
    <scope>NUCLEOTIDE SEQUENCE [LARGE SCALE GENOMIC DNA]</scope>
    <source>
        <strain evidence="3 4">HMF5405</strain>
    </source>
</reference>
<name>A0ABS3JKQ6_9BACT</name>
<dbReference type="RefSeq" id="WP_207330514.1">
    <property type="nucleotide sequence ID" value="NZ_JAFMYW010000005.1"/>
</dbReference>
<evidence type="ECO:0000256" key="1">
    <source>
        <dbReference type="SAM" id="Phobius"/>
    </source>
</evidence>
<dbReference type="SUPFAM" id="SSF55874">
    <property type="entry name" value="ATPase domain of HSP90 chaperone/DNA topoisomerase II/histidine kinase"/>
    <property type="match status" value="1"/>
</dbReference>
<proteinExistence type="predicted"/>
<keyword evidence="3" id="KW-0808">Transferase</keyword>
<dbReference type="GO" id="GO:0016301">
    <property type="term" value="F:kinase activity"/>
    <property type="evidence" value="ECO:0007669"/>
    <property type="project" value="UniProtKB-KW"/>
</dbReference>